<dbReference type="Proteomes" id="UP000002715">
    <property type="component" value="Chromosome"/>
</dbReference>
<proteinExistence type="predicted"/>
<evidence type="ECO:0000256" key="1">
    <source>
        <dbReference type="SAM" id="Phobius"/>
    </source>
</evidence>
<dbReference type="AlphaFoldDB" id="Q319S9"/>
<keyword evidence="1" id="KW-0472">Membrane</keyword>
<dbReference type="CAZy" id="GT4">
    <property type="family name" value="Glycosyltransferase Family 4"/>
</dbReference>
<keyword evidence="1" id="KW-0812">Transmembrane</keyword>
<dbReference type="OrthoDB" id="503519at2"/>
<dbReference type="InterPro" id="IPR028098">
    <property type="entry name" value="Glyco_trans_4-like_N"/>
</dbReference>
<reference evidence="5" key="1">
    <citation type="submission" date="2005-07" db="EMBL/GenBank/DDBJ databases">
        <title>Complete sequence of Prochlorococcus marinus str. MIT 9312.</title>
        <authorList>
            <consortium name="US DOE Joint Genome Institute"/>
            <person name="Copeland A."/>
            <person name="Lucas S."/>
            <person name="Lapidus A."/>
            <person name="Barry K."/>
            <person name="Detter J.C."/>
            <person name="Glavina T."/>
            <person name="Hammon N."/>
            <person name="Israni S."/>
            <person name="Pitluck S."/>
            <person name="Thiel J."/>
            <person name="Schmutz J."/>
            <person name="Larimer F."/>
            <person name="Land M."/>
            <person name="Kyrpides N."/>
            <person name="Lykidis A."/>
            <person name="Richardson P."/>
        </authorList>
    </citation>
    <scope>NUCLEOTIDE SEQUENCE [LARGE SCALE GENOMIC DNA]</scope>
    <source>
        <strain evidence="5">MIT 9312</strain>
    </source>
</reference>
<keyword evidence="4" id="KW-0808">Transferase</keyword>
<feature type="domain" description="Glycosyl transferase family 1" evidence="2">
    <location>
        <begin position="175"/>
        <end position="335"/>
    </location>
</feature>
<dbReference type="Pfam" id="PF00534">
    <property type="entry name" value="Glycos_transf_1"/>
    <property type="match status" value="1"/>
</dbReference>
<dbReference type="RefSeq" id="WP_011376852.1">
    <property type="nucleotide sequence ID" value="NC_007577.1"/>
</dbReference>
<dbReference type="eggNOG" id="COG0438">
    <property type="taxonomic scope" value="Bacteria"/>
</dbReference>
<dbReference type="CDD" id="cd03801">
    <property type="entry name" value="GT4_PimA-like"/>
    <property type="match status" value="1"/>
</dbReference>
<evidence type="ECO:0000259" key="3">
    <source>
        <dbReference type="Pfam" id="PF13477"/>
    </source>
</evidence>
<accession>Q319S9</accession>
<dbReference type="HOGENOM" id="CLU_009583_2_5_3"/>
<dbReference type="SUPFAM" id="SSF53756">
    <property type="entry name" value="UDP-Glycosyltransferase/glycogen phosphorylase"/>
    <property type="match status" value="1"/>
</dbReference>
<evidence type="ECO:0000259" key="2">
    <source>
        <dbReference type="Pfam" id="PF00534"/>
    </source>
</evidence>
<dbReference type="InterPro" id="IPR001296">
    <property type="entry name" value="Glyco_trans_1"/>
</dbReference>
<gene>
    <name evidence="4" type="ordered locus">PMT9312_1307</name>
</gene>
<dbReference type="EMBL" id="CP000111">
    <property type="protein sequence ID" value="ABB50366.1"/>
    <property type="molecule type" value="Genomic_DNA"/>
</dbReference>
<dbReference type="STRING" id="74546.PMT9312_1307"/>
<dbReference type="Gene3D" id="3.40.50.2000">
    <property type="entry name" value="Glycogen Phosphorylase B"/>
    <property type="match status" value="2"/>
</dbReference>
<sequence length="357" mass="40913">MKILYLAPGNSIHSKKWIEKIKSLYPNNNYFWFSYEKFQYEINNEISIFSISGKNKFRLIRIIKCIFKIRKLQKKNNFDLIHIHSVGTYGIFAIIPILFNIPFIVTPWGSDIIFGSRKFINTLIMKFIFFKASLITCDAIHISKLISKISPIANPKIINFGIDSSFFVGSISNYIDEKSINIISTRNHEQIYNLETLINTSKNLKNNNIDFALTIAGYGSQTEKLIKKSNDLGLIKKVRFIGKYDYETLPELLNKHDLFISTSLSDAGIASSIAEAMACQKIVIVSDSGENKLWISNGYNGFLFKTGCSKSLYNTIIKAIDRKHLWKKIGIRARETILERNDISNEMKKMGKLMDLV</sequence>
<dbReference type="GO" id="GO:0016757">
    <property type="term" value="F:glycosyltransferase activity"/>
    <property type="evidence" value="ECO:0007669"/>
    <property type="project" value="InterPro"/>
</dbReference>
<name>Q319S9_PROM9</name>
<organism evidence="4 5">
    <name type="scientific">Prochlorococcus marinus (strain MIT 9312)</name>
    <dbReference type="NCBI Taxonomy" id="74546"/>
    <lineage>
        <taxon>Bacteria</taxon>
        <taxon>Bacillati</taxon>
        <taxon>Cyanobacteriota</taxon>
        <taxon>Cyanophyceae</taxon>
        <taxon>Synechococcales</taxon>
        <taxon>Prochlorococcaceae</taxon>
        <taxon>Prochlorococcus</taxon>
    </lineage>
</organism>
<feature type="domain" description="Glycosyltransferase subfamily 4-like N-terminal" evidence="3">
    <location>
        <begin position="2"/>
        <end position="138"/>
    </location>
</feature>
<dbReference type="KEGG" id="pmi:PMT9312_1307"/>
<feature type="transmembrane region" description="Helical" evidence="1">
    <location>
        <begin position="80"/>
        <end position="99"/>
    </location>
</feature>
<protein>
    <submittedName>
        <fullName evidence="4">Glycosyltransferase-like protein</fullName>
    </submittedName>
</protein>
<dbReference type="PANTHER" id="PTHR12526">
    <property type="entry name" value="GLYCOSYLTRANSFERASE"/>
    <property type="match status" value="1"/>
</dbReference>
<evidence type="ECO:0000313" key="4">
    <source>
        <dbReference type="EMBL" id="ABB50366.1"/>
    </source>
</evidence>
<evidence type="ECO:0000313" key="5">
    <source>
        <dbReference type="Proteomes" id="UP000002715"/>
    </source>
</evidence>
<dbReference type="Pfam" id="PF13477">
    <property type="entry name" value="Glyco_trans_4_2"/>
    <property type="match status" value="1"/>
</dbReference>
<keyword evidence="1" id="KW-1133">Transmembrane helix</keyword>